<evidence type="ECO:0000313" key="7">
    <source>
        <dbReference type="RefSeq" id="XP_071936744.1"/>
    </source>
</evidence>
<dbReference type="GeneID" id="113732601"/>
<protein>
    <submittedName>
        <fullName evidence="7">Probable inactive leucine-rich repeat receptor-like protein kinase At3g03770 isoform X1</fullName>
    </submittedName>
</protein>
<keyword evidence="3" id="KW-0472">Membrane</keyword>
<dbReference type="InterPro" id="IPR001245">
    <property type="entry name" value="Ser-Thr/Tyr_kinase_cat_dom"/>
</dbReference>
<comment type="subcellular location">
    <subcellularLocation>
        <location evidence="1">Membrane</location>
        <topology evidence="1">Single-pass type I membrane protein</topology>
    </subcellularLocation>
</comment>
<evidence type="ECO:0000259" key="5">
    <source>
        <dbReference type="PROSITE" id="PS50011"/>
    </source>
</evidence>
<dbReference type="InterPro" id="IPR051824">
    <property type="entry name" value="LRR_Rcpt-Like_S/T_Kinase"/>
</dbReference>
<dbReference type="Pfam" id="PF07714">
    <property type="entry name" value="PK_Tyr_Ser-Thr"/>
    <property type="match status" value="1"/>
</dbReference>
<gene>
    <name evidence="7" type="primary">LOC113732601</name>
</gene>
<keyword evidence="6" id="KW-1185">Reference proteome</keyword>
<dbReference type="Gene3D" id="3.80.10.10">
    <property type="entry name" value="Ribonuclease Inhibitor"/>
    <property type="match status" value="2"/>
</dbReference>
<dbReference type="PANTHER" id="PTHR48006:SF82">
    <property type="entry name" value="CONCANAVALIN A-LIKE LECTIN_GLUCANASE DOMAIN-CONTAINING PROTEIN-RELATED"/>
    <property type="match status" value="1"/>
</dbReference>
<feature type="signal peptide" evidence="4">
    <location>
        <begin position="1"/>
        <end position="24"/>
    </location>
</feature>
<dbReference type="Pfam" id="PF23598">
    <property type="entry name" value="LRR_14"/>
    <property type="match status" value="1"/>
</dbReference>
<name>A0ABM4WY86_COFAR</name>
<reference evidence="7" key="1">
    <citation type="submission" date="2025-08" db="UniProtKB">
        <authorList>
            <consortium name="RefSeq"/>
        </authorList>
    </citation>
    <scope>IDENTIFICATION</scope>
    <source>
        <tissue evidence="7">Leaves</tissue>
    </source>
</reference>
<keyword evidence="3" id="KW-0812">Transmembrane</keyword>
<sequence length="779" mass="86405">MAESAHIRSLLVFMVFYLVHYSDQSQPSQYQALLRIKHQLNFPAEISSWTENTDFCNGEPNSFLTLVCYEDSITQLHVEGNSFFPQLSQDFSTVDLFFNLLSLPNLKVLSLVSLGLRGELPSTIGNLSSLEIVNISSNYFEGSIPTEIFKLKNLQSLVMDHNKFTGQVPDCLGRLPLLAVLSLKNNSLRGSVPTSVSSLETLRTLVLSTNMLSGEVPSLQNLANLQVLDLEGNKLGPHFPRLPTKLVSLVLRKNNFIYAKLNELSSFFQLQNLDISLNQFVGPFAPSLLSLPSLTYLDIAGNKFTGRLLEGTSCNAELHFVNISSNRLTGVLPTCLESNAKSRTVLYARNCLSESYQNQHPYSFCHNEALAVSVLPHKQEKETHSKAVLASSMVGGIIGAILLLGLALLIIRREYGKQKINKVPHARLIMEKVSPAITLKVLKDASYISETRKLGPLGLPPYRTFVLDELKEATNNFSALNLIGDGSHGQVYKGLLTDGTLVAIRCLKMRKRHSIQTYTHHLELISKLRHSHLVSALGHCFDCYPDDSSVNKILVVFEHVPHGTLRGFVSAFSADGHLQQKLTWTQRMAAATGVAKGIQFLHTGMVPGIFSNQLKITDTLMDHDFHVKISKYNLPLLAENGRPECVTISSIGSKEKVGHRLRYEEKDDVFDFGVILLEIIVGRAIVSQNDINVSNDILLVSLTADDIARRSIVDPIISKECSDASLKILIQLCLKCLSNVPSDRPSVEDVLWNLQFAAQVQDSWHRDSSSNHGSPIHFC</sequence>
<organism evidence="6 7">
    <name type="scientific">Coffea arabica</name>
    <name type="common">Arabian coffee</name>
    <dbReference type="NCBI Taxonomy" id="13443"/>
    <lineage>
        <taxon>Eukaryota</taxon>
        <taxon>Viridiplantae</taxon>
        <taxon>Streptophyta</taxon>
        <taxon>Embryophyta</taxon>
        <taxon>Tracheophyta</taxon>
        <taxon>Spermatophyta</taxon>
        <taxon>Magnoliopsida</taxon>
        <taxon>eudicotyledons</taxon>
        <taxon>Gunneridae</taxon>
        <taxon>Pentapetalae</taxon>
        <taxon>asterids</taxon>
        <taxon>lamiids</taxon>
        <taxon>Gentianales</taxon>
        <taxon>Rubiaceae</taxon>
        <taxon>Ixoroideae</taxon>
        <taxon>Gardenieae complex</taxon>
        <taxon>Bertiereae - Coffeeae clade</taxon>
        <taxon>Coffeeae</taxon>
        <taxon>Coffea</taxon>
    </lineage>
</organism>
<dbReference type="InterPro" id="IPR055414">
    <property type="entry name" value="LRR_R13L4/SHOC2-like"/>
</dbReference>
<evidence type="ECO:0000256" key="2">
    <source>
        <dbReference type="ARBA" id="ARBA00022737"/>
    </source>
</evidence>
<keyword evidence="2" id="KW-0677">Repeat</keyword>
<evidence type="ECO:0000256" key="3">
    <source>
        <dbReference type="SAM" id="Phobius"/>
    </source>
</evidence>
<dbReference type="RefSeq" id="XP_071936744.1">
    <property type="nucleotide sequence ID" value="XM_072080643.1"/>
</dbReference>
<dbReference type="Gene3D" id="1.10.510.10">
    <property type="entry name" value="Transferase(Phosphotransferase) domain 1"/>
    <property type="match status" value="1"/>
</dbReference>
<feature type="chain" id="PRO_5046374567" evidence="4">
    <location>
        <begin position="25"/>
        <end position="779"/>
    </location>
</feature>
<feature type="transmembrane region" description="Helical" evidence="3">
    <location>
        <begin position="387"/>
        <end position="411"/>
    </location>
</feature>
<feature type="domain" description="Protein kinase" evidence="5">
    <location>
        <begin position="477"/>
        <end position="756"/>
    </location>
</feature>
<dbReference type="Gene3D" id="3.30.200.20">
    <property type="entry name" value="Phosphorylase Kinase, domain 1"/>
    <property type="match status" value="1"/>
</dbReference>
<dbReference type="InterPro" id="IPR000719">
    <property type="entry name" value="Prot_kinase_dom"/>
</dbReference>
<dbReference type="SUPFAM" id="SSF56112">
    <property type="entry name" value="Protein kinase-like (PK-like)"/>
    <property type="match status" value="1"/>
</dbReference>
<dbReference type="Proteomes" id="UP001652660">
    <property type="component" value="Chromosome 2e"/>
</dbReference>
<keyword evidence="4" id="KW-0732">Signal</keyword>
<evidence type="ECO:0000256" key="1">
    <source>
        <dbReference type="ARBA" id="ARBA00004479"/>
    </source>
</evidence>
<dbReference type="PROSITE" id="PS50011">
    <property type="entry name" value="PROTEIN_KINASE_DOM"/>
    <property type="match status" value="1"/>
</dbReference>
<proteinExistence type="predicted"/>
<evidence type="ECO:0000256" key="4">
    <source>
        <dbReference type="SAM" id="SignalP"/>
    </source>
</evidence>
<keyword evidence="3" id="KW-1133">Transmembrane helix</keyword>
<dbReference type="InterPro" id="IPR032675">
    <property type="entry name" value="LRR_dom_sf"/>
</dbReference>
<evidence type="ECO:0000313" key="6">
    <source>
        <dbReference type="Proteomes" id="UP001652660"/>
    </source>
</evidence>
<dbReference type="PANTHER" id="PTHR48006">
    <property type="entry name" value="LEUCINE-RICH REPEAT-CONTAINING PROTEIN DDB_G0281931-RELATED"/>
    <property type="match status" value="1"/>
</dbReference>
<dbReference type="SUPFAM" id="SSF52047">
    <property type="entry name" value="RNI-like"/>
    <property type="match status" value="1"/>
</dbReference>
<accession>A0ABM4WY86</accession>
<dbReference type="InterPro" id="IPR011009">
    <property type="entry name" value="Kinase-like_dom_sf"/>
</dbReference>